<dbReference type="PANTHER" id="PTHR36173">
    <property type="entry name" value="RIBONUCLEASE VAPC16-RELATED"/>
    <property type="match status" value="1"/>
</dbReference>
<dbReference type="EMBL" id="CP059265">
    <property type="protein sequence ID" value="QLQ31472.1"/>
    <property type="molecule type" value="Genomic_DNA"/>
</dbReference>
<dbReference type="AlphaFoldDB" id="A0A7L6AQV6"/>
<dbReference type="InterPro" id="IPR052919">
    <property type="entry name" value="TA_system_RNase"/>
</dbReference>
<reference evidence="2" key="1">
    <citation type="submission" date="2020-06" db="EMBL/GenBank/DDBJ databases">
        <title>Analysis procedures for assessing recovery of high quality, complete, closed genomes from Nanopore long read metagenome sequencing.</title>
        <authorList>
            <person name="Bessarab I."/>
            <person name="Arumugam K."/>
            <person name="Haryono M."/>
            <person name="Liu X."/>
            <person name="Roy S."/>
            <person name="Zuniga-Montanez R.E."/>
            <person name="Qiu G."/>
            <person name="Drautz-Moses D.I."/>
            <person name="Law Y.Y."/>
            <person name="Wuertz S."/>
            <person name="Lauro F.M."/>
            <person name="Huson D.H."/>
            <person name="Williams R.B."/>
        </authorList>
    </citation>
    <scope>NUCLEOTIDE SEQUENCE [LARGE SCALE GENOMIC DNA]</scope>
    <source>
        <strain evidence="2">SSD2</strain>
    </source>
</reference>
<evidence type="ECO:0000259" key="1">
    <source>
        <dbReference type="Pfam" id="PF01850"/>
    </source>
</evidence>
<dbReference type="SUPFAM" id="SSF88723">
    <property type="entry name" value="PIN domain-like"/>
    <property type="match status" value="1"/>
</dbReference>
<dbReference type="CDD" id="cd09872">
    <property type="entry name" value="PIN_Sll0205-like"/>
    <property type="match status" value="1"/>
</dbReference>
<sequence length="129" mass="14703">MRLLLDTHTFLWWDSQPAKLPSKVLALCEDAKNEMFLSVASIWEMQIKHQLGKLELHLPLDKLVSEQVQKNAIQILPIQTAHVLGIAALPDVHKDPFDRLLIAQANVEKMVFLSGDGVFEHYPVQIIWS</sequence>
<dbReference type="Gene3D" id="3.40.50.1010">
    <property type="entry name" value="5'-nuclease"/>
    <property type="match status" value="1"/>
</dbReference>
<dbReference type="InterPro" id="IPR041705">
    <property type="entry name" value="PIN_Sll0205"/>
</dbReference>
<dbReference type="KEGG" id="this:HZT40_07540"/>
<dbReference type="Pfam" id="PF01850">
    <property type="entry name" value="PIN"/>
    <property type="match status" value="1"/>
</dbReference>
<feature type="domain" description="PIN" evidence="1">
    <location>
        <begin position="4"/>
        <end position="123"/>
    </location>
</feature>
<dbReference type="InterPro" id="IPR002716">
    <property type="entry name" value="PIN_dom"/>
</dbReference>
<proteinExistence type="predicted"/>
<dbReference type="InterPro" id="IPR029060">
    <property type="entry name" value="PIN-like_dom_sf"/>
</dbReference>
<organism evidence="2 3">
    <name type="scientific">Candidatus Thiothrix singaporensis</name>
    <dbReference type="NCBI Taxonomy" id="2799669"/>
    <lineage>
        <taxon>Bacteria</taxon>
        <taxon>Pseudomonadati</taxon>
        <taxon>Pseudomonadota</taxon>
        <taxon>Gammaproteobacteria</taxon>
        <taxon>Thiotrichales</taxon>
        <taxon>Thiotrichaceae</taxon>
        <taxon>Thiothrix</taxon>
    </lineage>
</organism>
<accession>A0A7L6AQV6</accession>
<keyword evidence="3" id="KW-1185">Reference proteome</keyword>
<dbReference type="PANTHER" id="PTHR36173:SF2">
    <property type="entry name" value="RIBONUCLEASE VAPC16"/>
    <property type="match status" value="1"/>
</dbReference>
<name>A0A7L6AQV6_9GAMM</name>
<evidence type="ECO:0000313" key="2">
    <source>
        <dbReference type="EMBL" id="QLQ31472.1"/>
    </source>
</evidence>
<dbReference type="Proteomes" id="UP000510621">
    <property type="component" value="Chromosome"/>
</dbReference>
<evidence type="ECO:0000313" key="3">
    <source>
        <dbReference type="Proteomes" id="UP000510621"/>
    </source>
</evidence>
<gene>
    <name evidence="2" type="ORF">HZT40_07540</name>
</gene>
<protein>
    <submittedName>
        <fullName evidence="2">Type II toxin-antitoxin system VapC family toxin</fullName>
    </submittedName>
</protein>